<dbReference type="Pfam" id="PF01391">
    <property type="entry name" value="Collagen"/>
    <property type="match status" value="1"/>
</dbReference>
<reference evidence="2 3" key="1">
    <citation type="journal article" date="2018" name="Sci. Rep.">
        <title>Comparative analysis of the Pocillopora damicornis genome highlights role of immune system in coral evolution.</title>
        <authorList>
            <person name="Cunning R."/>
            <person name="Bay R.A."/>
            <person name="Gillette P."/>
            <person name="Baker A.C."/>
            <person name="Traylor-Knowles N."/>
        </authorList>
    </citation>
    <scope>NUCLEOTIDE SEQUENCE [LARGE SCALE GENOMIC DNA]</scope>
    <source>
        <strain evidence="2">RSMAS</strain>
        <tissue evidence="2">Whole animal</tissue>
    </source>
</reference>
<dbReference type="EMBL" id="RCHS01003672">
    <property type="protein sequence ID" value="RMX40237.1"/>
    <property type="molecule type" value="Genomic_DNA"/>
</dbReference>
<evidence type="ECO:0000313" key="2">
    <source>
        <dbReference type="EMBL" id="RMX40237.1"/>
    </source>
</evidence>
<organism evidence="2 3">
    <name type="scientific">Pocillopora damicornis</name>
    <name type="common">Cauliflower coral</name>
    <name type="synonym">Millepora damicornis</name>
    <dbReference type="NCBI Taxonomy" id="46731"/>
    <lineage>
        <taxon>Eukaryota</taxon>
        <taxon>Metazoa</taxon>
        <taxon>Cnidaria</taxon>
        <taxon>Anthozoa</taxon>
        <taxon>Hexacorallia</taxon>
        <taxon>Scleractinia</taxon>
        <taxon>Astrocoeniina</taxon>
        <taxon>Pocilloporidae</taxon>
        <taxon>Pocillopora</taxon>
    </lineage>
</organism>
<dbReference type="STRING" id="46731.A0A3M6TFQ7"/>
<evidence type="ECO:0008006" key="4">
    <source>
        <dbReference type="Google" id="ProtNLM"/>
    </source>
</evidence>
<dbReference type="PANTHER" id="PTHR24024">
    <property type="entry name" value="PULMONARY SURFACTANT-ASSOCIATED PROTEIN A"/>
    <property type="match status" value="1"/>
</dbReference>
<dbReference type="PANTHER" id="PTHR24024:SF18">
    <property type="entry name" value="SHORT-CHAIN COLLAGEN C4-LIKE"/>
    <property type="match status" value="1"/>
</dbReference>
<sequence>MTARGILRWIVSRYLSLSLWQSLQIVVIVSYIWAQYALHVQLSNRLTNIIERLDKLEDYMNGKDYRKVQLRTHDMKQKNAPSRGKRNADLAGMNNLLRRLESLENRFSASKNFSAHDGGAFCVQGPQGTHGIPGKNGIPGHDGKDGTTGRDVFVFISVGRDGIDGRDGVPGINGIPGKQGSPGRDGATGPKGDQGQKGHRGKQGPQGPPGNPVTCSQKTASGSSMFIRWGRSVCPSRTGAELVYEGRVAGWRPTGEGGGADYLCMPLDPLYLKSSSSGSNSRVPFFGVKYGHVEDLFMRKGRRGPHISYLGVPCAMCRVQQRGSSMMYPGTNVCPNGFWTREYHGYLMTDTNNNTRPEYICVDADATGVKVPSNKRQAGKALLTSVQGQCGVLPCPYYEQDRELTCAVCTM</sequence>
<dbReference type="InterPro" id="IPR051077">
    <property type="entry name" value="Ca-dependent_lectin"/>
</dbReference>
<evidence type="ECO:0000256" key="1">
    <source>
        <dbReference type="SAM" id="MobiDB-lite"/>
    </source>
</evidence>
<gene>
    <name evidence="2" type="ORF">pdam_00014368</name>
</gene>
<protein>
    <recommendedName>
        <fullName evidence="4">Collagen IV NC1 domain-containing protein</fullName>
    </recommendedName>
</protein>
<evidence type="ECO:0000313" key="3">
    <source>
        <dbReference type="Proteomes" id="UP000275408"/>
    </source>
</evidence>
<name>A0A3M6TFQ7_POCDA</name>
<dbReference type="OrthoDB" id="6086925at2759"/>
<dbReference type="Gene3D" id="1.20.5.320">
    <property type="entry name" value="6-Phosphogluconate Dehydrogenase, domain 3"/>
    <property type="match status" value="1"/>
</dbReference>
<proteinExistence type="predicted"/>
<dbReference type="AlphaFoldDB" id="A0A3M6TFQ7"/>
<feature type="region of interest" description="Disordered" evidence="1">
    <location>
        <begin position="165"/>
        <end position="218"/>
    </location>
</feature>
<keyword evidence="3" id="KW-1185">Reference proteome</keyword>
<feature type="region of interest" description="Disordered" evidence="1">
    <location>
        <begin position="127"/>
        <end position="146"/>
    </location>
</feature>
<dbReference type="Proteomes" id="UP000275408">
    <property type="component" value="Unassembled WGS sequence"/>
</dbReference>
<dbReference type="InterPro" id="IPR008160">
    <property type="entry name" value="Collagen"/>
</dbReference>
<dbReference type="GO" id="GO:0005615">
    <property type="term" value="C:extracellular space"/>
    <property type="evidence" value="ECO:0007669"/>
    <property type="project" value="TreeGrafter"/>
</dbReference>
<accession>A0A3M6TFQ7</accession>
<comment type="caution">
    <text evidence="2">The sequence shown here is derived from an EMBL/GenBank/DDBJ whole genome shotgun (WGS) entry which is preliminary data.</text>
</comment>